<evidence type="ECO:0000313" key="1">
    <source>
        <dbReference type="EMBL" id="AHL19363.1"/>
    </source>
</evidence>
<evidence type="ECO:0000313" key="2">
    <source>
        <dbReference type="Proteomes" id="UP000026997"/>
    </source>
</evidence>
<accession>A0A059T5R8</accession>
<sequence>MRANRNIDLTEHVEVWSEKTRSIPPSKLNPFLDIKKRFLYAKEHNIPIILENSELNNSQSVVLDLSFVGDKWAMGYVTHYSAIRTESTPYTIHYSDLYCAGKQSKKNKRVKVIFKGDNPYTMEEA</sequence>
<gene>
    <name evidence="1" type="ORF">LP083-2_156</name>
</gene>
<dbReference type="KEGG" id="vg:19735722"/>
<dbReference type="EMBL" id="KJ094030">
    <property type="protein sequence ID" value="AHL19363.1"/>
    <property type="molecule type" value="Genomic_DNA"/>
</dbReference>
<protein>
    <submittedName>
        <fullName evidence="1">Uncharacterized protein</fullName>
    </submittedName>
</protein>
<proteinExistence type="predicted"/>
<dbReference type="RefSeq" id="YP_009044612.1">
    <property type="nucleotide sequence ID" value="NC_024383.1"/>
</dbReference>
<dbReference type="OrthoDB" id="16834at10239"/>
<keyword evidence="2" id="KW-1185">Reference proteome</keyword>
<dbReference type="Proteomes" id="UP000026997">
    <property type="component" value="Segment"/>
</dbReference>
<reference evidence="1 2" key="1">
    <citation type="journal article" date="2014" name="Appl. Environ. Microbiol.">
        <title>Comparative genomic and morphological analysis of Listeria phages isolated from farm environments.</title>
        <authorList>
            <person name="Denes T."/>
            <person name="Vongkamjan K."/>
            <person name="Ackermann H.W."/>
            <person name="Moreno Switt A.I."/>
            <person name="Wiedmann M."/>
            <person name="den Bakker H.C."/>
        </authorList>
    </citation>
    <scope>NUCLEOTIDE SEQUENCE [LARGE SCALE GENOMIC DNA]</scope>
</reference>
<dbReference type="GeneID" id="19735722"/>
<name>A0A059T5R8_9CAUD</name>
<organism evidence="1 2">
    <name type="scientific">Listeria phage LP-083-2</name>
    <dbReference type="NCBI Taxonomy" id="1458855"/>
    <lineage>
        <taxon>Viruses</taxon>
        <taxon>Duplodnaviria</taxon>
        <taxon>Heunggongvirae</taxon>
        <taxon>Uroviricota</taxon>
        <taxon>Caudoviricetes</taxon>
        <taxon>Herelleviridae</taxon>
        <taxon>Jasinskavirinae</taxon>
        <taxon>Pecentumvirus</taxon>
        <taxon>Pecentumvirus LP0832</taxon>
    </lineage>
</organism>